<feature type="transmembrane region" description="Helical" evidence="1">
    <location>
        <begin position="31"/>
        <end position="50"/>
    </location>
</feature>
<dbReference type="Proteomes" id="UP000783686">
    <property type="component" value="Unassembled WGS sequence"/>
</dbReference>
<organism evidence="2 3">
    <name type="scientific">Bursaphelenchus okinawaensis</name>
    <dbReference type="NCBI Taxonomy" id="465554"/>
    <lineage>
        <taxon>Eukaryota</taxon>
        <taxon>Metazoa</taxon>
        <taxon>Ecdysozoa</taxon>
        <taxon>Nematoda</taxon>
        <taxon>Chromadorea</taxon>
        <taxon>Rhabditida</taxon>
        <taxon>Tylenchina</taxon>
        <taxon>Tylenchomorpha</taxon>
        <taxon>Aphelenchoidea</taxon>
        <taxon>Aphelenchoididae</taxon>
        <taxon>Bursaphelenchus</taxon>
    </lineage>
</organism>
<feature type="transmembrane region" description="Helical" evidence="1">
    <location>
        <begin position="71"/>
        <end position="101"/>
    </location>
</feature>
<proteinExistence type="predicted"/>
<evidence type="ECO:0000313" key="3">
    <source>
        <dbReference type="Proteomes" id="UP000614601"/>
    </source>
</evidence>
<keyword evidence="1" id="KW-1133">Transmembrane helix</keyword>
<keyword evidence="1" id="KW-0812">Transmembrane</keyword>
<name>A0A811LU36_9BILA</name>
<dbReference type="AlphaFoldDB" id="A0A811LU36"/>
<accession>A0A811LU36</accession>
<protein>
    <submittedName>
        <fullName evidence="2">Uncharacterized protein</fullName>
    </submittedName>
</protein>
<dbReference type="EMBL" id="CAJFCW020000006">
    <property type="protein sequence ID" value="CAG9128074.1"/>
    <property type="molecule type" value="Genomic_DNA"/>
</dbReference>
<keyword evidence="1" id="KW-0472">Membrane</keyword>
<dbReference type="EMBL" id="CAJFDH010000006">
    <property type="protein sequence ID" value="CAD5230861.1"/>
    <property type="molecule type" value="Genomic_DNA"/>
</dbReference>
<sequence length="177" mass="20146">MFVNWSFFTTYPYGILNYYRYTTYFGREFEIFAIGLNVMTDVMMALLYLFDVQRMNLSQQNGITFFLALNFADTIVSFAAVFLLPLASVFSLVGVIAAFMYDYSLKFAYVFCLAVCALVTAINFIYARRLYKDTNGDAKKMIYGINVGDKVVPKTFVYDGTHSTTIGDQKFGSFTDS</sequence>
<comment type="caution">
    <text evidence="2">The sequence shown here is derived from an EMBL/GenBank/DDBJ whole genome shotgun (WGS) entry which is preliminary data.</text>
</comment>
<feature type="transmembrane region" description="Helical" evidence="1">
    <location>
        <begin position="107"/>
        <end position="126"/>
    </location>
</feature>
<dbReference type="Proteomes" id="UP000614601">
    <property type="component" value="Unassembled WGS sequence"/>
</dbReference>
<reference evidence="2" key="1">
    <citation type="submission" date="2020-09" db="EMBL/GenBank/DDBJ databases">
        <authorList>
            <person name="Kikuchi T."/>
        </authorList>
    </citation>
    <scope>NUCLEOTIDE SEQUENCE</scope>
    <source>
        <strain evidence="2">SH1</strain>
    </source>
</reference>
<gene>
    <name evidence="2" type="ORF">BOKJ2_LOCUS14353</name>
</gene>
<evidence type="ECO:0000256" key="1">
    <source>
        <dbReference type="SAM" id="Phobius"/>
    </source>
</evidence>
<keyword evidence="3" id="KW-1185">Reference proteome</keyword>
<evidence type="ECO:0000313" key="2">
    <source>
        <dbReference type="EMBL" id="CAD5230861.1"/>
    </source>
</evidence>